<dbReference type="Pfam" id="PF07714">
    <property type="entry name" value="PK_Tyr_Ser-Thr"/>
    <property type="match status" value="1"/>
</dbReference>
<dbReference type="Gene3D" id="3.30.200.20">
    <property type="entry name" value="Phosphorylase Kinase, domain 1"/>
    <property type="match status" value="1"/>
</dbReference>
<keyword evidence="2" id="KW-0067">ATP-binding</keyword>
<sequence>HQNQIETGAIKIILCVVKRPSICEKPMEISGMTENKASSLVLRELWTALGASPVAMGCASRTIPRRTSIGSTKTRLWDRIMTNLTFSGPNRLPHQCGRFGGGFGHGRCHSLFRCQAPFPRHAAHGARQKVQRRISGERSRPKQILPHKGIAYLSHRSTTPTKMADFLNIENLQTLYSDCKSHRKALLRLSVVDASEDVMQQFDHKHIVKLVGVCTENPVCIVMELAKLGELRAYLHDNKSTLRLPTLLLYIYQLSTALSYLESKKYVHRLFIFRRQGERSGRYDVHSRARSSSFGTADEGIRSDETSQPVAVQRGRLALQRSCVSQFTLHAVAQFVNNPAHEHAPLSCSSSSSLYGDPLALERGVISPGACGSESDEKSLEERLRQQAKEAAEDSNWLIEGEACLKKRLSLAASLSDESTEGANADDPSTIAKPSTSPSSAMTSTTDSLSRKATAAHKETVVRLKFIRPSNSRREISGFLYPPQQ</sequence>
<gene>
    <name evidence="5" type="ORF">NTEN_LOCUS17341</name>
</gene>
<dbReference type="GO" id="GO:0004713">
    <property type="term" value="F:protein tyrosine kinase activity"/>
    <property type="evidence" value="ECO:0007669"/>
    <property type="project" value="InterPro"/>
</dbReference>
<keyword evidence="1" id="KW-0547">Nucleotide-binding</keyword>
<dbReference type="OrthoDB" id="9976756at2759"/>
<protein>
    <recommendedName>
        <fullName evidence="4">Tyrosine-protein kinase catalytic domain-containing protein</fullName>
    </recommendedName>
</protein>
<dbReference type="GO" id="GO:0005524">
    <property type="term" value="F:ATP binding"/>
    <property type="evidence" value="ECO:0007669"/>
    <property type="project" value="UniProtKB-KW"/>
</dbReference>
<evidence type="ECO:0000313" key="6">
    <source>
        <dbReference type="Proteomes" id="UP000479000"/>
    </source>
</evidence>
<evidence type="ECO:0000256" key="3">
    <source>
        <dbReference type="SAM" id="MobiDB-lite"/>
    </source>
</evidence>
<name>A0A6H5H537_9HEMI</name>
<reference evidence="5 6" key="1">
    <citation type="submission" date="2020-02" db="EMBL/GenBank/DDBJ databases">
        <authorList>
            <person name="Ferguson B K."/>
        </authorList>
    </citation>
    <scope>NUCLEOTIDE SEQUENCE [LARGE SCALE GENOMIC DNA]</scope>
</reference>
<dbReference type="EMBL" id="CADCXU010025611">
    <property type="protein sequence ID" value="CAB0012634.1"/>
    <property type="molecule type" value="Genomic_DNA"/>
</dbReference>
<feature type="non-terminal residue" evidence="5">
    <location>
        <position position="1"/>
    </location>
</feature>
<evidence type="ECO:0000313" key="5">
    <source>
        <dbReference type="EMBL" id="CAB0012634.1"/>
    </source>
</evidence>
<keyword evidence="6" id="KW-1185">Reference proteome</keyword>
<dbReference type="SUPFAM" id="SSF56112">
    <property type="entry name" value="Protein kinase-like (PK-like)"/>
    <property type="match status" value="1"/>
</dbReference>
<feature type="compositionally biased region" description="Low complexity" evidence="3">
    <location>
        <begin position="435"/>
        <end position="448"/>
    </location>
</feature>
<dbReference type="PANTHER" id="PTHR24418">
    <property type="entry name" value="TYROSINE-PROTEIN KINASE"/>
    <property type="match status" value="1"/>
</dbReference>
<organism evidence="5 6">
    <name type="scientific">Nesidiocoris tenuis</name>
    <dbReference type="NCBI Taxonomy" id="355587"/>
    <lineage>
        <taxon>Eukaryota</taxon>
        <taxon>Metazoa</taxon>
        <taxon>Ecdysozoa</taxon>
        <taxon>Arthropoda</taxon>
        <taxon>Hexapoda</taxon>
        <taxon>Insecta</taxon>
        <taxon>Pterygota</taxon>
        <taxon>Neoptera</taxon>
        <taxon>Paraneoptera</taxon>
        <taxon>Hemiptera</taxon>
        <taxon>Heteroptera</taxon>
        <taxon>Panheteroptera</taxon>
        <taxon>Cimicomorpha</taxon>
        <taxon>Miridae</taxon>
        <taxon>Dicyphina</taxon>
        <taxon>Nesidiocoris</taxon>
    </lineage>
</organism>
<accession>A0A6H5H537</accession>
<dbReference type="InterPro" id="IPR011009">
    <property type="entry name" value="Kinase-like_dom_sf"/>
</dbReference>
<dbReference type="InterPro" id="IPR020635">
    <property type="entry name" value="Tyr_kinase_cat_dom"/>
</dbReference>
<evidence type="ECO:0000259" key="4">
    <source>
        <dbReference type="SMART" id="SM00219"/>
    </source>
</evidence>
<dbReference type="InterPro" id="IPR001245">
    <property type="entry name" value="Ser-Thr/Tyr_kinase_cat_dom"/>
</dbReference>
<proteinExistence type="predicted"/>
<evidence type="ECO:0000256" key="2">
    <source>
        <dbReference type="ARBA" id="ARBA00022840"/>
    </source>
</evidence>
<dbReference type="Gene3D" id="1.10.510.10">
    <property type="entry name" value="Transferase(Phosphotransferase) domain 1"/>
    <property type="match status" value="1"/>
</dbReference>
<dbReference type="InterPro" id="IPR050198">
    <property type="entry name" value="Non-receptor_tyrosine_kinases"/>
</dbReference>
<evidence type="ECO:0000256" key="1">
    <source>
        <dbReference type="ARBA" id="ARBA00022741"/>
    </source>
</evidence>
<feature type="region of interest" description="Disordered" evidence="3">
    <location>
        <begin position="419"/>
        <end position="461"/>
    </location>
</feature>
<dbReference type="AlphaFoldDB" id="A0A6H5H537"/>
<dbReference type="SMART" id="SM00219">
    <property type="entry name" value="TyrKc"/>
    <property type="match status" value="1"/>
</dbReference>
<feature type="domain" description="Tyrosine-protein kinase catalytic" evidence="4">
    <location>
        <begin position="169"/>
        <end position="327"/>
    </location>
</feature>
<dbReference type="Proteomes" id="UP000479000">
    <property type="component" value="Unassembled WGS sequence"/>
</dbReference>